<keyword evidence="3" id="KW-0275">Fatty acid biosynthesis</keyword>
<evidence type="ECO:0000313" key="6">
    <source>
        <dbReference type="Proteomes" id="UP000199701"/>
    </source>
</evidence>
<keyword evidence="2 3" id="KW-0092">Biotin</keyword>
<dbReference type="RefSeq" id="WP_092454786.1">
    <property type="nucleotide sequence ID" value="NZ_FOJI01000010.1"/>
</dbReference>
<dbReference type="PROSITE" id="PS50968">
    <property type="entry name" value="BIOTINYL_LIPOYL"/>
    <property type="match status" value="1"/>
</dbReference>
<gene>
    <name evidence="5" type="ORF">SAMN05421659_11070</name>
</gene>
<evidence type="ECO:0000256" key="2">
    <source>
        <dbReference type="ARBA" id="ARBA00023267"/>
    </source>
</evidence>
<dbReference type="InterPro" id="IPR011053">
    <property type="entry name" value="Single_hybrid_motif"/>
</dbReference>
<keyword evidence="3" id="KW-0276">Fatty acid metabolism</keyword>
<keyword evidence="6" id="KW-1185">Reference proteome</keyword>
<dbReference type="CDD" id="cd06850">
    <property type="entry name" value="biotinyl_domain"/>
    <property type="match status" value="1"/>
</dbReference>
<dbReference type="InterPro" id="IPR000089">
    <property type="entry name" value="Biotin_lipoyl"/>
</dbReference>
<dbReference type="InterPro" id="IPR050709">
    <property type="entry name" value="Biotin_Carboxyl_Carrier/Decarb"/>
</dbReference>
<dbReference type="Gene3D" id="2.40.50.100">
    <property type="match status" value="1"/>
</dbReference>
<keyword evidence="3" id="KW-0443">Lipid metabolism</keyword>
<sequence>MEFENILKLIKSVSESSLSSFTLEEGDTKITLEANRGNNAPVTITTCVEDNKPSGSGLPTFSGLSGQNNHEVKGNTAVVSNIEFQGNIVKSPLVGVFYSSSTPEMDAFVKVGDRVTVGQTLGIVEAMKLMNEIECDYDGIVKQILINNEDIVEYGQALFVIS</sequence>
<dbReference type="PANTHER" id="PTHR45266">
    <property type="entry name" value="OXALOACETATE DECARBOXYLASE ALPHA CHAIN"/>
    <property type="match status" value="1"/>
</dbReference>
<evidence type="ECO:0000259" key="4">
    <source>
        <dbReference type="PROSITE" id="PS50968"/>
    </source>
</evidence>
<dbReference type="PANTHER" id="PTHR45266:SF3">
    <property type="entry name" value="OXALOACETATE DECARBOXYLASE ALPHA CHAIN"/>
    <property type="match status" value="1"/>
</dbReference>
<dbReference type="SUPFAM" id="SSF51230">
    <property type="entry name" value="Single hybrid motif"/>
    <property type="match status" value="1"/>
</dbReference>
<keyword evidence="3" id="KW-0444">Lipid biosynthesis</keyword>
<dbReference type="GO" id="GO:0003989">
    <property type="term" value="F:acetyl-CoA carboxylase activity"/>
    <property type="evidence" value="ECO:0007669"/>
    <property type="project" value="InterPro"/>
</dbReference>
<dbReference type="STRING" id="99656.SAMN05421659_11070"/>
<dbReference type="InterPro" id="IPR001249">
    <property type="entry name" value="AcCoA_biotinCC"/>
</dbReference>
<dbReference type="Pfam" id="PF00364">
    <property type="entry name" value="Biotin_lipoyl"/>
    <property type="match status" value="1"/>
</dbReference>
<dbReference type="GO" id="GO:0006633">
    <property type="term" value="P:fatty acid biosynthetic process"/>
    <property type="evidence" value="ECO:0007669"/>
    <property type="project" value="UniProtKB-UniPathway"/>
</dbReference>
<dbReference type="NCBIfam" id="TIGR00531">
    <property type="entry name" value="BCCP"/>
    <property type="match status" value="1"/>
</dbReference>
<dbReference type="AlphaFoldDB" id="A0A1I0QZU3"/>
<organism evidence="5 6">
    <name type="scientific">[Clostridium] fimetarium</name>
    <dbReference type="NCBI Taxonomy" id="99656"/>
    <lineage>
        <taxon>Bacteria</taxon>
        <taxon>Bacillati</taxon>
        <taxon>Bacillota</taxon>
        <taxon>Clostridia</taxon>
        <taxon>Lachnospirales</taxon>
        <taxon>Lachnospiraceae</taxon>
    </lineage>
</organism>
<evidence type="ECO:0000256" key="3">
    <source>
        <dbReference type="RuleBase" id="RU364072"/>
    </source>
</evidence>
<dbReference type="EMBL" id="FOJI01000010">
    <property type="protein sequence ID" value="SEW33183.1"/>
    <property type="molecule type" value="Genomic_DNA"/>
</dbReference>
<evidence type="ECO:0000313" key="5">
    <source>
        <dbReference type="EMBL" id="SEW33183.1"/>
    </source>
</evidence>
<dbReference type="OrthoDB" id="9811735at2"/>
<comment type="function">
    <text evidence="3">This protein is a component of the acetyl coenzyme A carboxylase complex; first, biotin carboxylase catalyzes the carboxylation of the carrier protein and then the transcarboxylase transfers the carboxyl group to form malonyl-CoA.</text>
</comment>
<evidence type="ECO:0000256" key="1">
    <source>
        <dbReference type="ARBA" id="ARBA00017562"/>
    </source>
</evidence>
<accession>A0A1I0QZU3</accession>
<protein>
    <recommendedName>
        <fullName evidence="1 3">Biotin carboxyl carrier protein of acetyl-CoA carboxylase</fullName>
    </recommendedName>
</protein>
<name>A0A1I0QZU3_9FIRM</name>
<comment type="pathway">
    <text evidence="3">Lipid metabolism; fatty acid biosynthesis.</text>
</comment>
<dbReference type="GO" id="GO:0009317">
    <property type="term" value="C:acetyl-CoA carboxylase complex"/>
    <property type="evidence" value="ECO:0007669"/>
    <property type="project" value="InterPro"/>
</dbReference>
<dbReference type="PRINTS" id="PR01071">
    <property type="entry name" value="ACOABIOTINCC"/>
</dbReference>
<proteinExistence type="predicted"/>
<dbReference type="UniPathway" id="UPA00094"/>
<dbReference type="Proteomes" id="UP000199701">
    <property type="component" value="Unassembled WGS sequence"/>
</dbReference>
<feature type="domain" description="Lipoyl-binding" evidence="4">
    <location>
        <begin position="86"/>
        <end position="162"/>
    </location>
</feature>
<reference evidence="5 6" key="1">
    <citation type="submission" date="2016-10" db="EMBL/GenBank/DDBJ databases">
        <authorList>
            <person name="de Groot N.N."/>
        </authorList>
    </citation>
    <scope>NUCLEOTIDE SEQUENCE [LARGE SCALE GENOMIC DNA]</scope>
    <source>
        <strain evidence="5 6">DSM 9179</strain>
    </source>
</reference>